<keyword evidence="1" id="KW-0472">Membrane</keyword>
<sequence>MVQRLMLLVLPLLLPPRLTLLLPPPLLPPRLMLLLPPPLLPPRLMLLLFRKTLFAFLGLVAMLVASTAHDHALFMMCHG</sequence>
<keyword evidence="1" id="KW-1133">Transmembrane helix</keyword>
<keyword evidence="3" id="KW-1185">Reference proteome</keyword>
<organism evidence="2 3">
    <name type="scientific">Tribonema minus</name>
    <dbReference type="NCBI Taxonomy" id="303371"/>
    <lineage>
        <taxon>Eukaryota</taxon>
        <taxon>Sar</taxon>
        <taxon>Stramenopiles</taxon>
        <taxon>Ochrophyta</taxon>
        <taxon>PX clade</taxon>
        <taxon>Xanthophyceae</taxon>
        <taxon>Tribonematales</taxon>
        <taxon>Tribonemataceae</taxon>
        <taxon>Tribonema</taxon>
    </lineage>
</organism>
<evidence type="ECO:0000313" key="2">
    <source>
        <dbReference type="EMBL" id="KAG5188211.1"/>
    </source>
</evidence>
<dbReference type="AlphaFoldDB" id="A0A835Z6N8"/>
<feature type="transmembrane region" description="Helical" evidence="1">
    <location>
        <begin position="45"/>
        <end position="66"/>
    </location>
</feature>
<evidence type="ECO:0000313" key="3">
    <source>
        <dbReference type="Proteomes" id="UP000664859"/>
    </source>
</evidence>
<evidence type="ECO:0000256" key="1">
    <source>
        <dbReference type="SAM" id="Phobius"/>
    </source>
</evidence>
<accession>A0A835Z6N8</accession>
<proteinExistence type="predicted"/>
<name>A0A835Z6N8_9STRA</name>
<dbReference type="EMBL" id="JAFCMP010000075">
    <property type="protein sequence ID" value="KAG5188211.1"/>
    <property type="molecule type" value="Genomic_DNA"/>
</dbReference>
<keyword evidence="1" id="KW-0812">Transmembrane</keyword>
<protein>
    <submittedName>
        <fullName evidence="2">Uncharacterized protein</fullName>
    </submittedName>
</protein>
<gene>
    <name evidence="2" type="ORF">JKP88DRAFT_287666</name>
</gene>
<dbReference type="Proteomes" id="UP000664859">
    <property type="component" value="Unassembled WGS sequence"/>
</dbReference>
<reference evidence="2" key="1">
    <citation type="submission" date="2021-02" db="EMBL/GenBank/DDBJ databases">
        <title>First Annotated Genome of the Yellow-green Alga Tribonema minus.</title>
        <authorList>
            <person name="Mahan K.M."/>
        </authorList>
    </citation>
    <scope>NUCLEOTIDE SEQUENCE</scope>
    <source>
        <strain evidence="2">UTEX B ZZ1240</strain>
    </source>
</reference>
<comment type="caution">
    <text evidence="2">The sequence shown here is derived from an EMBL/GenBank/DDBJ whole genome shotgun (WGS) entry which is preliminary data.</text>
</comment>